<dbReference type="SMART" id="SM01190">
    <property type="entry name" value="EMP24_GP25L"/>
    <property type="match status" value="1"/>
</dbReference>
<evidence type="ECO:0000256" key="3">
    <source>
        <dbReference type="ARBA" id="ARBA00022692"/>
    </source>
</evidence>
<evidence type="ECO:0000256" key="8">
    <source>
        <dbReference type="SAM" id="Coils"/>
    </source>
</evidence>
<reference evidence="12" key="1">
    <citation type="submission" date="2020-03" db="EMBL/GenBank/DDBJ databases">
        <title>Studies in the Genomics of Life Span.</title>
        <authorList>
            <person name="Glass D."/>
        </authorList>
    </citation>
    <scope>NUCLEOTIDE SEQUENCE</scope>
    <source>
        <strain evidence="12">SUZIE</strain>
        <tissue evidence="12">Muscle</tissue>
    </source>
</reference>
<keyword evidence="5" id="KW-0256">Endoplasmic reticulum</keyword>
<feature type="transmembrane region" description="Helical" evidence="9">
    <location>
        <begin position="141"/>
        <end position="163"/>
    </location>
</feature>
<evidence type="ECO:0000256" key="7">
    <source>
        <dbReference type="ARBA" id="ARBA00023136"/>
    </source>
</evidence>
<evidence type="ECO:0000256" key="2">
    <source>
        <dbReference type="ARBA" id="ARBA00007104"/>
    </source>
</evidence>
<dbReference type="InterPro" id="IPR009038">
    <property type="entry name" value="GOLD_dom"/>
</dbReference>
<evidence type="ECO:0000313" key="13">
    <source>
        <dbReference type="Proteomes" id="UP001166674"/>
    </source>
</evidence>
<dbReference type="Proteomes" id="UP001166674">
    <property type="component" value="Unassembled WGS sequence"/>
</dbReference>
<keyword evidence="3 9" id="KW-0812">Transmembrane</keyword>
<dbReference type="InterPro" id="IPR015720">
    <property type="entry name" value="Emp24-like"/>
</dbReference>
<feature type="chain" id="PRO_5041279736" evidence="10">
    <location>
        <begin position="18"/>
        <end position="173"/>
    </location>
</feature>
<dbReference type="AlphaFoldDB" id="A0AA41NE42"/>
<evidence type="ECO:0000256" key="10">
    <source>
        <dbReference type="SAM" id="SignalP"/>
    </source>
</evidence>
<keyword evidence="13" id="KW-1185">Reference proteome</keyword>
<comment type="subcellular location">
    <subcellularLocation>
        <location evidence="1">Endoplasmic reticulum membrane</location>
        <topology evidence="1">Single-pass type I membrane protein</topology>
    </subcellularLocation>
</comment>
<keyword evidence="4 10" id="KW-0732">Signal</keyword>
<accession>A0AA41NE42</accession>
<organism evidence="12 13">
    <name type="scientific">Sciurus carolinensis</name>
    <name type="common">Eastern gray squirrel</name>
    <dbReference type="NCBI Taxonomy" id="30640"/>
    <lineage>
        <taxon>Eukaryota</taxon>
        <taxon>Metazoa</taxon>
        <taxon>Chordata</taxon>
        <taxon>Craniata</taxon>
        <taxon>Vertebrata</taxon>
        <taxon>Euteleostomi</taxon>
        <taxon>Mammalia</taxon>
        <taxon>Eutheria</taxon>
        <taxon>Euarchontoglires</taxon>
        <taxon>Glires</taxon>
        <taxon>Rodentia</taxon>
        <taxon>Sciuromorpha</taxon>
        <taxon>Sciuridae</taxon>
        <taxon>Sciurinae</taxon>
        <taxon>Sciurini</taxon>
        <taxon>Sciurus</taxon>
    </lineage>
</organism>
<feature type="coiled-coil region" evidence="8">
    <location>
        <begin position="92"/>
        <end position="119"/>
    </location>
</feature>
<feature type="signal peptide" evidence="10">
    <location>
        <begin position="1"/>
        <end position="17"/>
    </location>
</feature>
<name>A0AA41NE42_SCICA</name>
<evidence type="ECO:0000256" key="5">
    <source>
        <dbReference type="ARBA" id="ARBA00022824"/>
    </source>
</evidence>
<protein>
    <submittedName>
        <fullName evidence="12">Transmembrane emp24 domain-containing protein 11</fullName>
    </submittedName>
</protein>
<comment type="similarity">
    <text evidence="2">Belongs to the EMP24/GP25L family.</text>
</comment>
<dbReference type="PANTHER" id="PTHR22811">
    <property type="entry name" value="TRANSMEMBRANE EMP24 DOMAIN-CONTAINING PROTEIN"/>
    <property type="match status" value="1"/>
</dbReference>
<evidence type="ECO:0000313" key="12">
    <source>
        <dbReference type="EMBL" id="MBZ3888696.1"/>
    </source>
</evidence>
<comment type="caution">
    <text evidence="12">The sequence shown here is derived from an EMBL/GenBank/DDBJ whole genome shotgun (WGS) entry which is preliminary data.</text>
</comment>
<keyword evidence="7 9" id="KW-0472">Membrane</keyword>
<proteinExistence type="inferred from homology"/>
<evidence type="ECO:0000259" key="11">
    <source>
        <dbReference type="SMART" id="SM01190"/>
    </source>
</evidence>
<feature type="domain" description="GOLD" evidence="11">
    <location>
        <begin position="17"/>
        <end position="168"/>
    </location>
</feature>
<dbReference type="GO" id="GO:0005789">
    <property type="term" value="C:endoplasmic reticulum membrane"/>
    <property type="evidence" value="ECO:0007669"/>
    <property type="project" value="UniProtKB-SubCell"/>
</dbReference>
<dbReference type="EMBL" id="JAATJV010424556">
    <property type="protein sequence ID" value="MBZ3888696.1"/>
    <property type="molecule type" value="Genomic_DNA"/>
</dbReference>
<keyword evidence="6 9" id="KW-1133">Transmembrane helix</keyword>
<evidence type="ECO:0000256" key="1">
    <source>
        <dbReference type="ARBA" id="ARBA00004115"/>
    </source>
</evidence>
<evidence type="ECO:0000256" key="4">
    <source>
        <dbReference type="ARBA" id="ARBA00022729"/>
    </source>
</evidence>
<dbReference type="Pfam" id="PF01105">
    <property type="entry name" value="EMP24_GP25L"/>
    <property type="match status" value="1"/>
</dbReference>
<gene>
    <name evidence="12" type="ORF">SUZIE_199250</name>
</gene>
<sequence>MRVQAVLVCLSLSPLAAFYLHAGEQEQKCLIEDVPGDTWVAGTFKIQQWEPGSHGFREPAPGLGMWVTVTTYGDERIHLDIRVGEHDLDAAKAQAKDKVNEVTFKLEHLTEQIEQILKEQNYQRDREEIFRMTSEDTNSNVLWWAFAQTLIFISVGIFQMKYLKDFFMAKKLV</sequence>
<keyword evidence="8" id="KW-0175">Coiled coil</keyword>
<evidence type="ECO:0000256" key="9">
    <source>
        <dbReference type="SAM" id="Phobius"/>
    </source>
</evidence>
<evidence type="ECO:0000256" key="6">
    <source>
        <dbReference type="ARBA" id="ARBA00022989"/>
    </source>
</evidence>